<feature type="region of interest" description="Disordered" evidence="1">
    <location>
        <begin position="1"/>
        <end position="79"/>
    </location>
</feature>
<evidence type="ECO:0008006" key="3">
    <source>
        <dbReference type="Google" id="ProtNLM"/>
    </source>
</evidence>
<organism evidence="2">
    <name type="scientific">Guillardia theta</name>
    <name type="common">Cryptophyte</name>
    <name type="synonym">Cryptomonas phi</name>
    <dbReference type="NCBI Taxonomy" id="55529"/>
    <lineage>
        <taxon>Eukaryota</taxon>
        <taxon>Cryptophyceae</taxon>
        <taxon>Pyrenomonadales</taxon>
        <taxon>Geminigeraceae</taxon>
        <taxon>Guillardia</taxon>
    </lineage>
</organism>
<feature type="compositionally biased region" description="Polar residues" evidence="1">
    <location>
        <begin position="59"/>
        <end position="77"/>
    </location>
</feature>
<proteinExistence type="predicted"/>
<feature type="compositionally biased region" description="Basic residues" evidence="1">
    <location>
        <begin position="1"/>
        <end position="10"/>
    </location>
</feature>
<feature type="region of interest" description="Disordered" evidence="1">
    <location>
        <begin position="327"/>
        <end position="427"/>
    </location>
</feature>
<dbReference type="AlphaFoldDB" id="A0A7S4KML8"/>
<sequence length="427" mass="45637">MMAAAQKRRTYAREEPQASERPSLLPSSLPQPPQVDAPSSREGLQEKVPRNRMSESDNTDQSQALVPSTGSVQHTTTGYGDGMYGSGYNSYGGYGGYGSTYGGGYGSMYGGMSGYGMGGGYGMMGSRYGMGGMGMYGSRFGYGTGGYGMGGYGMGGMEGGPMTPLQRTIETVSRVSGVMDMMVESLHMSISSFMELAGRLGYASHELHALGTTISFMGMLRSMGRWIWSLPKDSFGLFLRLLAVLLAWAGFRFWKRKSQEMEEMKANQMANEFNGNFQQQHPMDPSAAMGYPGYDVRGNQLSAGYQAAGRGMGRGYNAHYPTMRQGVGGSRGAYSTFPSSTGSSQRATGRGRASVERYDNSGDGGEDGELDGASAAWQQSAGATMMTQSEEDGTSRTMPFSQARAGAGRGNSSISRMLMKSQERDSV</sequence>
<gene>
    <name evidence="2" type="ORF">GTHE00462_LOCUS15233</name>
</gene>
<accession>A0A7S4KML8</accession>
<feature type="compositionally biased region" description="Basic and acidic residues" evidence="1">
    <location>
        <begin position="43"/>
        <end position="55"/>
    </location>
</feature>
<evidence type="ECO:0000313" key="2">
    <source>
        <dbReference type="EMBL" id="CAE2299682.1"/>
    </source>
</evidence>
<reference evidence="2" key="1">
    <citation type="submission" date="2021-01" db="EMBL/GenBank/DDBJ databases">
        <authorList>
            <person name="Corre E."/>
            <person name="Pelletier E."/>
            <person name="Niang G."/>
            <person name="Scheremetjew M."/>
            <person name="Finn R."/>
            <person name="Kale V."/>
            <person name="Holt S."/>
            <person name="Cochrane G."/>
            <person name="Meng A."/>
            <person name="Brown T."/>
            <person name="Cohen L."/>
        </authorList>
    </citation>
    <scope>NUCLEOTIDE SEQUENCE</scope>
    <source>
        <strain evidence="2">CCMP 2712</strain>
    </source>
</reference>
<feature type="compositionally biased region" description="Low complexity" evidence="1">
    <location>
        <begin position="371"/>
        <end position="383"/>
    </location>
</feature>
<dbReference type="EMBL" id="HBKN01019315">
    <property type="protein sequence ID" value="CAE2299682.1"/>
    <property type="molecule type" value="Transcribed_RNA"/>
</dbReference>
<protein>
    <recommendedName>
        <fullName evidence="3">Peroxin-13</fullName>
    </recommendedName>
</protein>
<feature type="compositionally biased region" description="Polar residues" evidence="1">
    <location>
        <begin position="336"/>
        <end position="347"/>
    </location>
</feature>
<evidence type="ECO:0000256" key="1">
    <source>
        <dbReference type="SAM" id="MobiDB-lite"/>
    </source>
</evidence>
<name>A0A7S4KML8_GUITH</name>